<dbReference type="Pfam" id="PF06127">
    <property type="entry name" value="Mpo1-like"/>
    <property type="match status" value="1"/>
</dbReference>
<name>A0A0L0FMV4_9EUKA</name>
<keyword evidence="3" id="KW-1185">Reference proteome</keyword>
<dbReference type="PANTHER" id="PTHR28026">
    <property type="entry name" value="DUF962 DOMAIN PROTEIN (AFU_ORTHOLOGUE AFUA_8G05310)"/>
    <property type="match status" value="1"/>
</dbReference>
<feature type="transmembrane region" description="Helical" evidence="1">
    <location>
        <begin position="222"/>
        <end position="242"/>
    </location>
</feature>
<dbReference type="GeneID" id="25909984"/>
<dbReference type="Proteomes" id="UP000054560">
    <property type="component" value="Unassembled WGS sequence"/>
</dbReference>
<dbReference type="RefSeq" id="XP_014151974.1">
    <property type="nucleotide sequence ID" value="XM_014296499.1"/>
</dbReference>
<accession>A0A0L0FMV4</accession>
<organism evidence="2 3">
    <name type="scientific">Sphaeroforma arctica JP610</name>
    <dbReference type="NCBI Taxonomy" id="667725"/>
    <lineage>
        <taxon>Eukaryota</taxon>
        <taxon>Ichthyosporea</taxon>
        <taxon>Ichthyophonida</taxon>
        <taxon>Sphaeroforma</taxon>
    </lineage>
</organism>
<sequence length="274" mass="31197">MVGFWQPQQMVMSPEMKAQIEEYYAEFSSYGLFTTASDKLAGFLVISMLLLTLLTPKVFNLEHQFTFYASYHNNFFNKLIHFLCIWPIFWTSLVFFAHTSPIHNLPDILQSMLDMIPAQYNQYMVPDWSAIVADFYCIYYLVLDPAGGMVAAALVGFCYTTAQMFTQGYWETVIRPEIPIDFVQGLSAGQAALVLHVTAWLFQFWGHGIHEGRAPALTKNPAQAFLMAPYFVLLEVLSIFGYQAELHERVHKKVIANIAQFDADAAAKKNKKSN</sequence>
<feature type="transmembrane region" description="Helical" evidence="1">
    <location>
        <begin position="40"/>
        <end position="59"/>
    </location>
</feature>
<dbReference type="EMBL" id="KQ242564">
    <property type="protein sequence ID" value="KNC78072.1"/>
    <property type="molecule type" value="Genomic_DNA"/>
</dbReference>
<gene>
    <name evidence="2" type="ORF">SARC_09480</name>
</gene>
<evidence type="ECO:0000313" key="2">
    <source>
        <dbReference type="EMBL" id="KNC78072.1"/>
    </source>
</evidence>
<dbReference type="AlphaFoldDB" id="A0A0L0FMV4"/>
<dbReference type="eggNOG" id="KOG3292">
    <property type="taxonomic scope" value="Eukaryota"/>
</dbReference>
<feature type="transmembrane region" description="Helical" evidence="1">
    <location>
        <begin position="182"/>
        <end position="202"/>
    </location>
</feature>
<dbReference type="GO" id="GO:0046521">
    <property type="term" value="P:sphingoid catabolic process"/>
    <property type="evidence" value="ECO:0007669"/>
    <property type="project" value="TreeGrafter"/>
</dbReference>
<dbReference type="OrthoDB" id="2124888at2759"/>
<feature type="transmembrane region" description="Helical" evidence="1">
    <location>
        <begin position="148"/>
        <end position="170"/>
    </location>
</feature>
<keyword evidence="1" id="KW-1133">Transmembrane helix</keyword>
<dbReference type="GO" id="GO:0016020">
    <property type="term" value="C:membrane"/>
    <property type="evidence" value="ECO:0007669"/>
    <property type="project" value="GOC"/>
</dbReference>
<evidence type="ECO:0000313" key="3">
    <source>
        <dbReference type="Proteomes" id="UP000054560"/>
    </source>
</evidence>
<feature type="transmembrane region" description="Helical" evidence="1">
    <location>
        <begin position="79"/>
        <end position="102"/>
    </location>
</feature>
<protein>
    <submittedName>
        <fullName evidence="2">Uncharacterized protein</fullName>
    </submittedName>
</protein>
<proteinExistence type="predicted"/>
<evidence type="ECO:0000256" key="1">
    <source>
        <dbReference type="SAM" id="Phobius"/>
    </source>
</evidence>
<dbReference type="PANTHER" id="PTHR28026:SF9">
    <property type="entry name" value="2-HYDROXY-PALMITIC ACID DIOXYGENASE MPO1"/>
    <property type="match status" value="1"/>
</dbReference>
<keyword evidence="1" id="KW-0812">Transmembrane</keyword>
<dbReference type="InterPro" id="IPR009305">
    <property type="entry name" value="Mpo1-like"/>
</dbReference>
<keyword evidence="1" id="KW-0472">Membrane</keyword>
<dbReference type="GO" id="GO:0005783">
    <property type="term" value="C:endoplasmic reticulum"/>
    <property type="evidence" value="ECO:0007669"/>
    <property type="project" value="TreeGrafter"/>
</dbReference>
<reference evidence="2 3" key="1">
    <citation type="submission" date="2011-02" db="EMBL/GenBank/DDBJ databases">
        <title>The Genome Sequence of Sphaeroforma arctica JP610.</title>
        <authorList>
            <consortium name="The Broad Institute Genome Sequencing Platform"/>
            <person name="Russ C."/>
            <person name="Cuomo C."/>
            <person name="Young S.K."/>
            <person name="Zeng Q."/>
            <person name="Gargeya S."/>
            <person name="Alvarado L."/>
            <person name="Berlin A."/>
            <person name="Chapman S.B."/>
            <person name="Chen Z."/>
            <person name="Freedman E."/>
            <person name="Gellesch M."/>
            <person name="Goldberg J."/>
            <person name="Griggs A."/>
            <person name="Gujja S."/>
            <person name="Heilman E."/>
            <person name="Heiman D."/>
            <person name="Howarth C."/>
            <person name="Mehta T."/>
            <person name="Neiman D."/>
            <person name="Pearson M."/>
            <person name="Roberts A."/>
            <person name="Saif S."/>
            <person name="Shea T."/>
            <person name="Shenoy N."/>
            <person name="Sisk P."/>
            <person name="Stolte C."/>
            <person name="Sykes S."/>
            <person name="White J."/>
            <person name="Yandava C."/>
            <person name="Burger G."/>
            <person name="Gray M.W."/>
            <person name="Holland P.W.H."/>
            <person name="King N."/>
            <person name="Lang F.B.F."/>
            <person name="Roger A.J."/>
            <person name="Ruiz-Trillo I."/>
            <person name="Haas B."/>
            <person name="Nusbaum C."/>
            <person name="Birren B."/>
        </authorList>
    </citation>
    <scope>NUCLEOTIDE SEQUENCE [LARGE SCALE GENOMIC DNA]</scope>
    <source>
        <strain evidence="2 3">JP610</strain>
    </source>
</reference>